<evidence type="ECO:0000313" key="1">
    <source>
        <dbReference type="EMBL" id="TDP62036.1"/>
    </source>
</evidence>
<protein>
    <recommendedName>
        <fullName evidence="3">DJ-1/PfpI family protein</fullName>
    </recommendedName>
</protein>
<dbReference type="Proteomes" id="UP000295361">
    <property type="component" value="Unassembled WGS sequence"/>
</dbReference>
<evidence type="ECO:0000313" key="2">
    <source>
        <dbReference type="Proteomes" id="UP000295361"/>
    </source>
</evidence>
<sequence>MVDSGFIITSGGISAGIDMSIGMVEKALGLSAAVETAQYMEYDWQSLS</sequence>
<dbReference type="InParanoid" id="A0A4R6QG90"/>
<reference evidence="1 2" key="1">
    <citation type="submission" date="2019-03" db="EMBL/GenBank/DDBJ databases">
        <title>Genomic Encyclopedia of Type Strains, Phase IV (KMG-IV): sequencing the most valuable type-strain genomes for metagenomic binning, comparative biology and taxonomic classification.</title>
        <authorList>
            <person name="Goeker M."/>
        </authorList>
    </citation>
    <scope>NUCLEOTIDE SEQUENCE [LARGE SCALE GENOMIC DNA]</scope>
    <source>
        <strain evidence="1 2">DSM 16998</strain>
    </source>
</reference>
<dbReference type="SUPFAM" id="SSF52317">
    <property type="entry name" value="Class I glutamine amidotransferase-like"/>
    <property type="match status" value="1"/>
</dbReference>
<comment type="caution">
    <text evidence="1">The sequence shown here is derived from an EMBL/GenBank/DDBJ whole genome shotgun (WGS) entry which is preliminary data.</text>
</comment>
<keyword evidence="2" id="KW-1185">Reference proteome</keyword>
<dbReference type="AlphaFoldDB" id="A0A4R6QG90"/>
<accession>A0A4R6QG90</accession>
<gene>
    <name evidence="1" type="ORF">DES47_10916</name>
</gene>
<dbReference type="Gene3D" id="3.40.50.880">
    <property type="match status" value="1"/>
</dbReference>
<dbReference type="EMBL" id="SNXS01000009">
    <property type="protein sequence ID" value="TDP62036.1"/>
    <property type="molecule type" value="Genomic_DNA"/>
</dbReference>
<dbReference type="InterPro" id="IPR029062">
    <property type="entry name" value="Class_I_gatase-like"/>
</dbReference>
<evidence type="ECO:0008006" key="3">
    <source>
        <dbReference type="Google" id="ProtNLM"/>
    </source>
</evidence>
<proteinExistence type="predicted"/>
<name>A0A4R6QG90_9BURK</name>
<organism evidence="1 2">
    <name type="scientific">Roseateles toxinivorans</name>
    <dbReference type="NCBI Taxonomy" id="270368"/>
    <lineage>
        <taxon>Bacteria</taxon>
        <taxon>Pseudomonadati</taxon>
        <taxon>Pseudomonadota</taxon>
        <taxon>Betaproteobacteria</taxon>
        <taxon>Burkholderiales</taxon>
        <taxon>Sphaerotilaceae</taxon>
        <taxon>Roseateles</taxon>
    </lineage>
</organism>